<dbReference type="InterPro" id="IPR010218">
    <property type="entry name" value="NADH_DH_suC"/>
</dbReference>
<name>A0A873WYR0_9EUKA</name>
<dbReference type="PANTHER" id="PTHR10884:SF14">
    <property type="entry name" value="NADH DEHYDROGENASE [UBIQUINONE] IRON-SULFUR PROTEIN 3, MITOCHONDRIAL"/>
    <property type="match status" value="1"/>
</dbReference>
<keyword evidence="3" id="KW-0520">NAD</keyword>
<reference evidence="5" key="2">
    <citation type="submission" date="2020-08" db="EMBL/GenBank/DDBJ databases">
        <authorList>
            <person name="Russell S.R."/>
            <person name="Jackson C."/>
            <person name="Reyes-Prieto A."/>
        </authorList>
    </citation>
    <scope>NUCLEOTIDE SEQUENCE</scope>
    <source>
        <strain evidence="5">NIES-764</strain>
    </source>
</reference>
<dbReference type="Gene3D" id="3.30.460.80">
    <property type="entry name" value="NADH:ubiquinone oxidoreductase, 30kDa subunit"/>
    <property type="match status" value="1"/>
</dbReference>
<accession>A0A873WYR0</accession>
<dbReference type="AlphaFoldDB" id="A0A873WYR0"/>
<evidence type="ECO:0000256" key="2">
    <source>
        <dbReference type="ARBA" id="ARBA00022448"/>
    </source>
</evidence>
<gene>
    <name evidence="5" type="primary">nad9</name>
</gene>
<comment type="similarity">
    <text evidence="1 3">Belongs to the complex I 30 kDa subunit family.</text>
</comment>
<dbReference type="NCBIfam" id="NF004733">
    <property type="entry name" value="PRK06074.1-5"/>
    <property type="match status" value="1"/>
</dbReference>
<evidence type="ECO:0000256" key="3">
    <source>
        <dbReference type="RuleBase" id="RU003456"/>
    </source>
</evidence>
<dbReference type="GO" id="GO:0008137">
    <property type="term" value="F:NADH dehydrogenase (ubiquinone) activity"/>
    <property type="evidence" value="ECO:0007669"/>
    <property type="project" value="InterPro"/>
</dbReference>
<dbReference type="InterPro" id="IPR001268">
    <property type="entry name" value="NADH_UbQ_OxRdtase_30kDa_su"/>
</dbReference>
<keyword evidence="3" id="KW-1278">Translocase</keyword>
<dbReference type="PANTHER" id="PTHR10884">
    <property type="entry name" value="NADH DEHYDROGENASE UBIQUINONE IRON-SULFUR PROTEIN 3"/>
    <property type="match status" value="1"/>
</dbReference>
<evidence type="ECO:0000313" key="5">
    <source>
        <dbReference type="EMBL" id="QPB15058.1"/>
    </source>
</evidence>
<organism evidence="5">
    <name type="scientific">Cyanophora sudae</name>
    <dbReference type="NCBI Taxonomy" id="1522369"/>
    <lineage>
        <taxon>Eukaryota</taxon>
        <taxon>Glaucocystophyceae</taxon>
        <taxon>Cyanophorales</taxon>
        <taxon>Cyanophoraceae</taxon>
        <taxon>Cyanophora</taxon>
    </lineage>
</organism>
<keyword evidence="5" id="KW-0496">Mitochondrion</keyword>
<evidence type="ECO:0000259" key="4">
    <source>
        <dbReference type="Pfam" id="PF00329"/>
    </source>
</evidence>
<dbReference type="PROSITE" id="PS00542">
    <property type="entry name" value="COMPLEX1_30K"/>
    <property type="match status" value="1"/>
</dbReference>
<dbReference type="NCBIfam" id="TIGR01961">
    <property type="entry name" value="NuoC_fam"/>
    <property type="match status" value="1"/>
</dbReference>
<dbReference type="GeneID" id="63648318"/>
<reference evidence="5" key="1">
    <citation type="journal article" date="2020" name="J. Eukaryot. Microbiol.">
        <title>High Sequence Divergence but Limited Architectural Rearrangements in Organelle Genomes of Cyanophora (Glaucophyta) Species.</title>
        <authorList>
            <person name="Russell S."/>
            <person name="Jackson C."/>
            <person name="Reyes-Prieto A."/>
        </authorList>
    </citation>
    <scope>NUCLEOTIDE SEQUENCE</scope>
    <source>
        <strain evidence="5">NIES-764</strain>
    </source>
</reference>
<dbReference type="HAMAP" id="MF_01357">
    <property type="entry name" value="NDH1_NuoC"/>
    <property type="match status" value="1"/>
</dbReference>
<dbReference type="Pfam" id="PF00329">
    <property type="entry name" value="Complex1_30kDa"/>
    <property type="match status" value="1"/>
</dbReference>
<evidence type="ECO:0000256" key="1">
    <source>
        <dbReference type="ARBA" id="ARBA00007569"/>
    </source>
</evidence>
<dbReference type="RefSeq" id="YP_010041713.1">
    <property type="nucleotide sequence ID" value="NC_054208.1"/>
</dbReference>
<dbReference type="GO" id="GO:0016651">
    <property type="term" value="F:oxidoreductase activity, acting on NAD(P)H"/>
    <property type="evidence" value="ECO:0007669"/>
    <property type="project" value="InterPro"/>
</dbReference>
<proteinExistence type="inferred from homology"/>
<protein>
    <submittedName>
        <fullName evidence="5">NADH dehydrogenase subunit 9</fullName>
    </submittedName>
</protein>
<dbReference type="EMBL" id="MT919637">
    <property type="protein sequence ID" value="QPB15058.1"/>
    <property type="molecule type" value="Genomic_DNA"/>
</dbReference>
<keyword evidence="2 3" id="KW-0813">Transport</keyword>
<sequence length="201" mass="24064">MYIYIFFFMNNNKIFKDFANLLINLIPKFIKDVLIIHNELILIINNNDLKNVVFFLKNHSYTQYKILCDITAVDYIDREERFEVVYQLLSIVYGARIRLKVLLTENQAIESISMIHPSANWYEREVWDLFGIFFMNHPDLRRILTDYGFEGHPLKKDFPLTGYLEVRYDASIKQVISEPVDITQEFRNFNFSSPWEIKTKN</sequence>
<dbReference type="InterPro" id="IPR020396">
    <property type="entry name" value="NADH_UbQ_OxRdtase_CS"/>
</dbReference>
<feature type="domain" description="NADH:ubiquinone oxidoreductase 30kDa subunit" evidence="4">
    <location>
        <begin position="44"/>
        <end position="163"/>
    </location>
</feature>
<dbReference type="InterPro" id="IPR037232">
    <property type="entry name" value="NADH_quin_OxRdtase_su_C/D-like"/>
</dbReference>
<geneLocation type="mitochondrion" evidence="5"/>
<dbReference type="SUPFAM" id="SSF143243">
    <property type="entry name" value="Nqo5-like"/>
    <property type="match status" value="1"/>
</dbReference>